<name>A0A023DAF0_9BACL</name>
<gene>
    <name evidence="2" type="ORF">GCA01S_003_00190</name>
</gene>
<feature type="transmembrane region" description="Helical" evidence="1">
    <location>
        <begin position="365"/>
        <end position="387"/>
    </location>
</feature>
<reference evidence="2 3" key="1">
    <citation type="submission" date="2014-04" db="EMBL/GenBank/DDBJ databases">
        <title>Whole genome shotgun sequence of Geobacillus caldoxylosilyticus NBRC 107762.</title>
        <authorList>
            <person name="Hosoyama A."/>
            <person name="Hosoyama Y."/>
            <person name="Katano-Makiyama Y."/>
            <person name="Tsuchikane K."/>
            <person name="Ohji S."/>
            <person name="Ichikawa N."/>
            <person name="Yamazoe A."/>
            <person name="Fujita N."/>
        </authorList>
    </citation>
    <scope>NUCLEOTIDE SEQUENCE [LARGE SCALE GENOMIC DNA]</scope>
    <source>
        <strain evidence="2 3">NBRC 107762</strain>
    </source>
</reference>
<feature type="transmembrane region" description="Helical" evidence="1">
    <location>
        <begin position="6"/>
        <end position="25"/>
    </location>
</feature>
<evidence type="ECO:0008006" key="4">
    <source>
        <dbReference type="Google" id="ProtNLM"/>
    </source>
</evidence>
<sequence>MVLIIAATGGLLFAFIVFFIVYFRLIRKKRFELLDWFLLSLGTFNGIGFGFVLWATYAGKNSYNWTPWIIKYDDWASFTYLLMNILLLISVIFGWNLTNMLINNFKLFQHKQKKDLSVARKDTIRKMLFIAYLMFVTSVVSYWLYTKAYGGFIGIFKYSTAIRAGVFYVENPFSFLQIFGSFSFFSSFIFFGILIDKKIKKKNSLILFIAFILSFIFSLYVLFTWVGRVSLAVYVLTFFLGYILYNHKNIFGFLSKLIFFPFISLFLVIISDKVLKRSSDDGGILNFLTKELSFPFASYIVHISAQDYRWFKDLLVSPIYILPQRVWGQLVDTASDINTIYIIGARKGELGVTGSIPVDMLSFSIIEGSVVGVLLIGIFWGALLLIVERFISNIPIKGVMFIIYANIVLNVAILNLLYGDPQHLINRNFHMIIGVFLMVFFLKISFTINHMNSRTYPFINDNCCKTGVKTRDHV</sequence>
<evidence type="ECO:0000313" key="2">
    <source>
        <dbReference type="EMBL" id="GAJ38353.1"/>
    </source>
</evidence>
<evidence type="ECO:0000313" key="3">
    <source>
        <dbReference type="Proteomes" id="UP000023561"/>
    </source>
</evidence>
<keyword evidence="1" id="KW-0472">Membrane</keyword>
<feature type="transmembrane region" description="Helical" evidence="1">
    <location>
        <begin position="37"/>
        <end position="57"/>
    </location>
</feature>
<dbReference type="Proteomes" id="UP000023561">
    <property type="component" value="Unassembled WGS sequence"/>
</dbReference>
<comment type="caution">
    <text evidence="2">The sequence shown here is derived from an EMBL/GenBank/DDBJ whole genome shotgun (WGS) entry which is preliminary data.</text>
</comment>
<protein>
    <recommendedName>
        <fullName evidence="4">Oligosaccharide repeat unit polymerase</fullName>
    </recommendedName>
</protein>
<dbReference type="OrthoDB" id="9204520at2"/>
<organism evidence="2 3">
    <name type="scientific">Parageobacillus caldoxylosilyticus NBRC 107762</name>
    <dbReference type="NCBI Taxonomy" id="1220594"/>
    <lineage>
        <taxon>Bacteria</taxon>
        <taxon>Bacillati</taxon>
        <taxon>Bacillota</taxon>
        <taxon>Bacilli</taxon>
        <taxon>Bacillales</taxon>
        <taxon>Anoxybacillaceae</taxon>
        <taxon>Saccharococcus</taxon>
    </lineage>
</organism>
<keyword evidence="1" id="KW-0812">Transmembrane</keyword>
<feature type="transmembrane region" description="Helical" evidence="1">
    <location>
        <begin position="123"/>
        <end position="145"/>
    </location>
</feature>
<feature type="transmembrane region" description="Helical" evidence="1">
    <location>
        <begin position="77"/>
        <end position="102"/>
    </location>
</feature>
<feature type="transmembrane region" description="Helical" evidence="1">
    <location>
        <begin position="399"/>
        <end position="417"/>
    </location>
</feature>
<dbReference type="AlphaFoldDB" id="A0A023DAF0"/>
<feature type="transmembrane region" description="Helical" evidence="1">
    <location>
        <begin position="257"/>
        <end position="275"/>
    </location>
</feature>
<feature type="transmembrane region" description="Helical" evidence="1">
    <location>
        <begin position="205"/>
        <end position="223"/>
    </location>
</feature>
<feature type="transmembrane region" description="Helical" evidence="1">
    <location>
        <begin position="429"/>
        <end position="448"/>
    </location>
</feature>
<keyword evidence="1" id="KW-1133">Transmembrane helix</keyword>
<dbReference type="RefSeq" id="WP_042406661.1">
    <property type="nucleotide sequence ID" value="NZ_BAWO01000003.1"/>
</dbReference>
<evidence type="ECO:0000256" key="1">
    <source>
        <dbReference type="SAM" id="Phobius"/>
    </source>
</evidence>
<accession>A0A023DAF0</accession>
<dbReference type="EMBL" id="BAWO01000003">
    <property type="protein sequence ID" value="GAJ38353.1"/>
    <property type="molecule type" value="Genomic_DNA"/>
</dbReference>
<feature type="transmembrane region" description="Helical" evidence="1">
    <location>
        <begin position="173"/>
        <end position="193"/>
    </location>
</feature>
<keyword evidence="3" id="KW-1185">Reference proteome</keyword>
<proteinExistence type="predicted"/>